<dbReference type="GO" id="GO:0046306">
    <property type="term" value="P:alkanesulfonate catabolic process"/>
    <property type="evidence" value="ECO:0007669"/>
    <property type="project" value="TreeGrafter"/>
</dbReference>
<evidence type="ECO:0000256" key="2">
    <source>
        <dbReference type="ARBA" id="ARBA00022643"/>
    </source>
</evidence>
<dbReference type="Proteomes" id="UP001174909">
    <property type="component" value="Unassembled WGS sequence"/>
</dbReference>
<evidence type="ECO:0000313" key="6">
    <source>
        <dbReference type="EMBL" id="CAI8008320.1"/>
    </source>
</evidence>
<protein>
    <submittedName>
        <fullName evidence="6">Alkanesulfonate monooxygenase</fullName>
    </submittedName>
</protein>
<dbReference type="AlphaFoldDB" id="A0AA35WB67"/>
<gene>
    <name evidence="6" type="ORF">GBAR_LOCUS5711</name>
</gene>
<dbReference type="PANTHER" id="PTHR42847:SF4">
    <property type="entry name" value="ALKANESULFONATE MONOOXYGENASE-RELATED"/>
    <property type="match status" value="1"/>
</dbReference>
<dbReference type="InterPro" id="IPR036661">
    <property type="entry name" value="Luciferase-like_sf"/>
</dbReference>
<reference evidence="6" key="1">
    <citation type="submission" date="2023-03" db="EMBL/GenBank/DDBJ databases">
        <authorList>
            <person name="Steffen K."/>
            <person name="Cardenas P."/>
        </authorList>
    </citation>
    <scope>NUCLEOTIDE SEQUENCE</scope>
</reference>
<evidence type="ECO:0000259" key="5">
    <source>
        <dbReference type="Pfam" id="PF00296"/>
    </source>
</evidence>
<organism evidence="6 7">
    <name type="scientific">Geodia barretti</name>
    <name type="common">Barrett's horny sponge</name>
    <dbReference type="NCBI Taxonomy" id="519541"/>
    <lineage>
        <taxon>Eukaryota</taxon>
        <taxon>Metazoa</taxon>
        <taxon>Porifera</taxon>
        <taxon>Demospongiae</taxon>
        <taxon>Heteroscleromorpha</taxon>
        <taxon>Tetractinellida</taxon>
        <taxon>Astrophorina</taxon>
        <taxon>Geodiidae</taxon>
        <taxon>Geodia</taxon>
    </lineage>
</organism>
<name>A0AA35WB67_GEOBA</name>
<comment type="caution">
    <text evidence="6">The sequence shown here is derived from an EMBL/GenBank/DDBJ whole genome shotgun (WGS) entry which is preliminary data.</text>
</comment>
<sequence length="316" mass="34327">MTMTDTSPRFVVRLHQGGSGYAYLREIFRAADGLGYDAASLYDLLGIPTLECWTTLSALAAETERIRLIPMVLANLYRHPATLAKMAATLDVISEGRLVLGIGAGGGEGDHKAYGLPYPSTRERVAMVGEAVQVVRLLWSGERVSFEGNHYRLNNALCDPAPVQQPAPPILIGGHGERHLLRVAAAHADITNMSADMSIAEHEAKRRVVDAHCAAVGREPSEVALSHNAHVFIGRDEAAVEALLAGHAARHAVSVERFRASMGNAIVGTPEQCVEQIRLYTDYGIGWFFLLFPEPVSVGDLELFASEVMPHFRDPQ</sequence>
<dbReference type="SUPFAM" id="SSF51679">
    <property type="entry name" value="Bacterial luciferase-like"/>
    <property type="match status" value="1"/>
</dbReference>
<keyword evidence="2" id="KW-0288">FMN</keyword>
<keyword evidence="7" id="KW-1185">Reference proteome</keyword>
<evidence type="ECO:0000313" key="7">
    <source>
        <dbReference type="Proteomes" id="UP001174909"/>
    </source>
</evidence>
<evidence type="ECO:0000256" key="3">
    <source>
        <dbReference type="ARBA" id="ARBA00023002"/>
    </source>
</evidence>
<dbReference type="EMBL" id="CASHTH010000832">
    <property type="protein sequence ID" value="CAI8008320.1"/>
    <property type="molecule type" value="Genomic_DNA"/>
</dbReference>
<evidence type="ECO:0000256" key="1">
    <source>
        <dbReference type="ARBA" id="ARBA00022630"/>
    </source>
</evidence>
<keyword evidence="4 6" id="KW-0503">Monooxygenase</keyword>
<dbReference type="PANTHER" id="PTHR42847">
    <property type="entry name" value="ALKANESULFONATE MONOOXYGENASE"/>
    <property type="match status" value="1"/>
</dbReference>
<dbReference type="InterPro" id="IPR011251">
    <property type="entry name" value="Luciferase-like_dom"/>
</dbReference>
<keyword evidence="3" id="KW-0560">Oxidoreductase</keyword>
<dbReference type="InterPro" id="IPR050172">
    <property type="entry name" value="SsuD_RutA_monooxygenase"/>
</dbReference>
<dbReference type="Pfam" id="PF00296">
    <property type="entry name" value="Bac_luciferase"/>
    <property type="match status" value="1"/>
</dbReference>
<dbReference type="GO" id="GO:0008726">
    <property type="term" value="F:alkanesulfonate monooxygenase activity"/>
    <property type="evidence" value="ECO:0007669"/>
    <property type="project" value="TreeGrafter"/>
</dbReference>
<proteinExistence type="predicted"/>
<feature type="domain" description="Luciferase-like" evidence="5">
    <location>
        <begin position="13"/>
        <end position="285"/>
    </location>
</feature>
<dbReference type="Gene3D" id="3.20.20.30">
    <property type="entry name" value="Luciferase-like domain"/>
    <property type="match status" value="1"/>
</dbReference>
<evidence type="ECO:0000256" key="4">
    <source>
        <dbReference type="ARBA" id="ARBA00023033"/>
    </source>
</evidence>
<accession>A0AA35WB67</accession>
<keyword evidence="1" id="KW-0285">Flavoprotein</keyword>